<dbReference type="HOGENOM" id="CLU_073201_1_0_1"/>
<sequence length="328" mass="36328">MAAHLLPYPPTHVVAPPATSSFSVSRWTRVALPASSSSPPPRLPLQAQATVACATSSSAARRRHRRRPPGPAEEGDPHQPPSHQLSRKFQDVIEELQHCADELRARRSIKKDDMDDTPFNYEINKIKGYWTEIRSAKICYLYGQGRMLALTLLKRAKDAIGLASTIMTGAQLRAQTPSEISLNTIDQTVRMYVSTFVKTAEDTYHRKVDKATVLSFLCALQGLAAVSRILFEDALASVRSIQPDYSPKRDVEAINRNYQQEIQCLINKFGEASTTEALEILHCTVNDLAQKVSSYVTIMTTLRTSTLAHVPGRTIASCDAAPPDDRQN</sequence>
<reference evidence="2" key="2">
    <citation type="submission" date="2018-04" db="EMBL/GenBank/DDBJ databases">
        <title>OnivRS2 (Oryza nivara Reference Sequence Version 2).</title>
        <authorList>
            <person name="Zhang J."/>
            <person name="Kudrna D."/>
            <person name="Lee S."/>
            <person name="Talag J."/>
            <person name="Rajasekar S."/>
            <person name="Welchert J."/>
            <person name="Hsing Y.-I."/>
            <person name="Wing R.A."/>
        </authorList>
    </citation>
    <scope>NUCLEOTIDE SEQUENCE [LARGE SCALE GENOMIC DNA]</scope>
    <source>
        <strain evidence="2">SL10</strain>
    </source>
</reference>
<dbReference type="Gramene" id="ONIVA07G22950.1">
    <property type="protein sequence ID" value="ONIVA07G22950.1"/>
    <property type="gene ID" value="ONIVA07G22950"/>
</dbReference>
<evidence type="ECO:0000256" key="1">
    <source>
        <dbReference type="SAM" id="MobiDB-lite"/>
    </source>
</evidence>
<dbReference type="OMA" id="AKICYLY"/>
<reference evidence="2" key="1">
    <citation type="submission" date="2015-04" db="UniProtKB">
        <authorList>
            <consortium name="EnsemblPlants"/>
        </authorList>
    </citation>
    <scope>IDENTIFICATION</scope>
    <source>
        <strain evidence="2">SL10</strain>
    </source>
</reference>
<proteinExistence type="predicted"/>
<evidence type="ECO:0000313" key="3">
    <source>
        <dbReference type="Proteomes" id="UP000006591"/>
    </source>
</evidence>
<organism evidence="2">
    <name type="scientific">Oryza nivara</name>
    <name type="common">Indian wild rice</name>
    <name type="synonym">Oryza sativa f. spontanea</name>
    <dbReference type="NCBI Taxonomy" id="4536"/>
    <lineage>
        <taxon>Eukaryota</taxon>
        <taxon>Viridiplantae</taxon>
        <taxon>Streptophyta</taxon>
        <taxon>Embryophyta</taxon>
        <taxon>Tracheophyta</taxon>
        <taxon>Spermatophyta</taxon>
        <taxon>Magnoliopsida</taxon>
        <taxon>Liliopsida</taxon>
        <taxon>Poales</taxon>
        <taxon>Poaceae</taxon>
        <taxon>BOP clade</taxon>
        <taxon>Oryzoideae</taxon>
        <taxon>Oryzeae</taxon>
        <taxon>Oryzinae</taxon>
        <taxon>Oryza</taxon>
    </lineage>
</organism>
<name>A0A0E0I4H1_ORYNI</name>
<keyword evidence="3" id="KW-1185">Reference proteome</keyword>
<dbReference type="Proteomes" id="UP000006591">
    <property type="component" value="Chromosome 7"/>
</dbReference>
<dbReference type="EnsemblPlants" id="ONIVA07G22950.1">
    <property type="protein sequence ID" value="ONIVA07G22950.1"/>
    <property type="gene ID" value="ONIVA07G22950"/>
</dbReference>
<accession>A0A0E0I4H1</accession>
<feature type="region of interest" description="Disordered" evidence="1">
    <location>
        <begin position="32"/>
        <end position="84"/>
    </location>
</feature>
<dbReference type="eggNOG" id="ENOG502R3PX">
    <property type="taxonomic scope" value="Eukaryota"/>
</dbReference>
<dbReference type="AlphaFoldDB" id="A0A0E0I4H1"/>
<protein>
    <submittedName>
        <fullName evidence="2">Uncharacterized protein</fullName>
    </submittedName>
</protein>
<evidence type="ECO:0000313" key="2">
    <source>
        <dbReference type="EnsemblPlants" id="ONIVA07G22950.1"/>
    </source>
</evidence>